<dbReference type="Pfam" id="PF01925">
    <property type="entry name" value="TauE"/>
    <property type="match status" value="1"/>
</dbReference>
<evidence type="ECO:0000313" key="6">
    <source>
        <dbReference type="EMBL" id="HJH23524.1"/>
    </source>
</evidence>
<name>A0A9D3AAV1_9BURK</name>
<comment type="similarity">
    <text evidence="5">Belongs to the 4-toluene sulfonate uptake permease (TSUP) (TC 2.A.102) family.</text>
</comment>
<feature type="transmembrane region" description="Helical" evidence="5">
    <location>
        <begin position="187"/>
        <end position="206"/>
    </location>
</feature>
<accession>A0A9D3AAV1</accession>
<keyword evidence="4 5" id="KW-0472">Membrane</keyword>
<dbReference type="EMBL" id="DYTQ01000040">
    <property type="protein sequence ID" value="HJH23524.1"/>
    <property type="molecule type" value="Genomic_DNA"/>
</dbReference>
<feature type="transmembrane region" description="Helical" evidence="5">
    <location>
        <begin position="152"/>
        <end position="175"/>
    </location>
</feature>
<reference evidence="6" key="2">
    <citation type="submission" date="2021-09" db="EMBL/GenBank/DDBJ databases">
        <authorList>
            <person name="Gilroy R."/>
        </authorList>
    </citation>
    <scope>NUCLEOTIDE SEQUENCE</scope>
    <source>
        <strain evidence="6">CHK175-13533</strain>
    </source>
</reference>
<evidence type="ECO:0000256" key="5">
    <source>
        <dbReference type="RuleBase" id="RU363041"/>
    </source>
</evidence>
<keyword evidence="3 5" id="KW-1133">Transmembrane helix</keyword>
<feature type="transmembrane region" description="Helical" evidence="5">
    <location>
        <begin position="218"/>
        <end position="238"/>
    </location>
</feature>
<gene>
    <name evidence="6" type="ORF">K8U84_03115</name>
</gene>
<dbReference type="RefSeq" id="WP_276830216.1">
    <property type="nucleotide sequence ID" value="NZ_DYTQ01000040.1"/>
</dbReference>
<comment type="caution">
    <text evidence="6">The sequence shown here is derived from an EMBL/GenBank/DDBJ whole genome shotgun (WGS) entry which is preliminary data.</text>
</comment>
<evidence type="ECO:0000256" key="4">
    <source>
        <dbReference type="ARBA" id="ARBA00023136"/>
    </source>
</evidence>
<keyword evidence="2 5" id="KW-0812">Transmembrane</keyword>
<evidence type="ECO:0000256" key="1">
    <source>
        <dbReference type="ARBA" id="ARBA00004141"/>
    </source>
</evidence>
<organism evidence="6 7">
    <name type="scientific">Paenalcaligenes hominis</name>
    <dbReference type="NCBI Taxonomy" id="643674"/>
    <lineage>
        <taxon>Bacteria</taxon>
        <taxon>Pseudomonadati</taxon>
        <taxon>Pseudomonadota</taxon>
        <taxon>Betaproteobacteria</taxon>
        <taxon>Burkholderiales</taxon>
        <taxon>Alcaligenaceae</taxon>
        <taxon>Paenalcaligenes</taxon>
    </lineage>
</organism>
<evidence type="ECO:0000256" key="2">
    <source>
        <dbReference type="ARBA" id="ARBA00022692"/>
    </source>
</evidence>
<evidence type="ECO:0000313" key="7">
    <source>
        <dbReference type="Proteomes" id="UP000700248"/>
    </source>
</evidence>
<feature type="transmembrane region" description="Helical" evidence="5">
    <location>
        <begin position="95"/>
        <end position="113"/>
    </location>
</feature>
<protein>
    <recommendedName>
        <fullName evidence="5">Probable membrane transporter protein</fullName>
    </recommendedName>
</protein>
<dbReference type="InterPro" id="IPR051598">
    <property type="entry name" value="TSUP/Inactive_protease-like"/>
</dbReference>
<feature type="transmembrane region" description="Helical" evidence="5">
    <location>
        <begin position="38"/>
        <end position="58"/>
    </location>
</feature>
<dbReference type="PANTHER" id="PTHR43701">
    <property type="entry name" value="MEMBRANE TRANSPORTER PROTEIN MJ0441-RELATED"/>
    <property type="match status" value="1"/>
</dbReference>
<dbReference type="GO" id="GO:0005886">
    <property type="term" value="C:plasma membrane"/>
    <property type="evidence" value="ECO:0007669"/>
    <property type="project" value="UniProtKB-SubCell"/>
</dbReference>
<reference evidence="6" key="1">
    <citation type="journal article" date="2021" name="PeerJ">
        <title>Extensive microbial diversity within the chicken gut microbiome revealed by metagenomics and culture.</title>
        <authorList>
            <person name="Gilroy R."/>
            <person name="Ravi A."/>
            <person name="Getino M."/>
            <person name="Pursley I."/>
            <person name="Horton D.L."/>
            <person name="Alikhan N.F."/>
            <person name="Baker D."/>
            <person name="Gharbi K."/>
            <person name="Hall N."/>
            <person name="Watson M."/>
            <person name="Adriaenssens E.M."/>
            <person name="Foster-Nyarko E."/>
            <person name="Jarju S."/>
            <person name="Secka A."/>
            <person name="Antonio M."/>
            <person name="Oren A."/>
            <person name="Chaudhuri R.R."/>
            <person name="La Ragione R."/>
            <person name="Hildebrand F."/>
            <person name="Pallen M.J."/>
        </authorList>
    </citation>
    <scope>NUCLEOTIDE SEQUENCE</scope>
    <source>
        <strain evidence="6">CHK175-13533</strain>
    </source>
</reference>
<dbReference type="AlphaFoldDB" id="A0A9D3AAV1"/>
<dbReference type="PANTHER" id="PTHR43701:SF2">
    <property type="entry name" value="MEMBRANE TRANSPORTER PROTEIN YJNA-RELATED"/>
    <property type="match status" value="1"/>
</dbReference>
<feature type="transmembrane region" description="Helical" evidence="5">
    <location>
        <begin position="244"/>
        <end position="266"/>
    </location>
</feature>
<proteinExistence type="inferred from homology"/>
<feature type="transmembrane region" description="Helical" evidence="5">
    <location>
        <begin position="70"/>
        <end position="89"/>
    </location>
</feature>
<dbReference type="InterPro" id="IPR002781">
    <property type="entry name" value="TM_pro_TauE-like"/>
</dbReference>
<comment type="subcellular location">
    <subcellularLocation>
        <location evidence="5">Cell membrane</location>
        <topology evidence="5">Multi-pass membrane protein</topology>
    </subcellularLocation>
    <subcellularLocation>
        <location evidence="1">Membrane</location>
        <topology evidence="1">Multi-pass membrane protein</topology>
    </subcellularLocation>
</comment>
<dbReference type="Proteomes" id="UP000700248">
    <property type="component" value="Unassembled WGS sequence"/>
</dbReference>
<keyword evidence="5" id="KW-1003">Cell membrane</keyword>
<evidence type="ECO:0000256" key="3">
    <source>
        <dbReference type="ARBA" id="ARBA00022989"/>
    </source>
</evidence>
<sequence length="270" mass="27923">MIISSILGFLVGLTLGLTGAGGGILAVPALVIGVGLNMTSAAPIALIAVGLAALTGALDGFRRHLVRYKAAMLMAMTGGLISPFGVWLAKRLSEFWLMALFSAVMCVVALRMFNQARGNKSASSTSDPEPIKACMISEQTGKFIWNQRSLSTMIGIGSVSGLLTGLLGVGGGFVIVPLLKRYTNLKMHSVVATSLLVIALVSAITVSNAFSSLTHLPSATWGFVGLVIAGMVAGRLAAPAIAPQYIQMGFALVCGLSACIVFINACQHII</sequence>